<keyword evidence="5 12" id="KW-0812">Transmembrane</keyword>
<proteinExistence type="inferred from homology"/>
<evidence type="ECO:0000256" key="13">
    <source>
        <dbReference type="RuleBase" id="RU003357"/>
    </source>
</evidence>
<evidence type="ECO:0000259" key="16">
    <source>
        <dbReference type="Pfam" id="PF07715"/>
    </source>
</evidence>
<comment type="similarity">
    <text evidence="2 12 13">Belongs to the TonB-dependent receptor family.</text>
</comment>
<organism evidence="17 18">
    <name type="scientific">Ferrigenium kumadai</name>
    <dbReference type="NCBI Taxonomy" id="1682490"/>
    <lineage>
        <taxon>Bacteria</taxon>
        <taxon>Pseudomonadati</taxon>
        <taxon>Pseudomonadota</taxon>
        <taxon>Betaproteobacteria</taxon>
        <taxon>Nitrosomonadales</taxon>
        <taxon>Gallionellaceae</taxon>
        <taxon>Ferrigenium</taxon>
    </lineage>
</organism>
<protein>
    <submittedName>
        <fullName evidence="17">Outer membrane receptor protein</fullName>
    </submittedName>
</protein>
<dbReference type="Proteomes" id="UP001319121">
    <property type="component" value="Chromosome"/>
</dbReference>
<reference evidence="17 18" key="1">
    <citation type="submission" date="2019-03" db="EMBL/GenBank/DDBJ databases">
        <title>Complete genome sequence of Ferrigenium kumadai strain An22, a microaerophilic iron-oxidizing bacterium isolated from a paddy field soil.</title>
        <authorList>
            <person name="Watanabe T."/>
            <person name="Asakawa S."/>
        </authorList>
    </citation>
    <scope>NUCLEOTIDE SEQUENCE [LARGE SCALE GENOMIC DNA]</scope>
    <source>
        <strain evidence="17 18">An22</strain>
    </source>
</reference>
<dbReference type="Gene3D" id="2.170.130.10">
    <property type="entry name" value="TonB-dependent receptor, plug domain"/>
    <property type="match status" value="1"/>
</dbReference>
<dbReference type="CDD" id="cd01347">
    <property type="entry name" value="ligand_gated_channel"/>
    <property type="match status" value="1"/>
</dbReference>
<dbReference type="InterPro" id="IPR012910">
    <property type="entry name" value="Plug_dom"/>
</dbReference>
<dbReference type="PANTHER" id="PTHR30069">
    <property type="entry name" value="TONB-DEPENDENT OUTER MEMBRANE RECEPTOR"/>
    <property type="match status" value="1"/>
</dbReference>
<gene>
    <name evidence="17" type="ORF">FGKAn22_21360</name>
</gene>
<dbReference type="RefSeq" id="WP_212785680.1">
    <property type="nucleotide sequence ID" value="NZ_AP019536.1"/>
</dbReference>
<keyword evidence="8 13" id="KW-0798">TonB box</keyword>
<dbReference type="GO" id="GO:0009279">
    <property type="term" value="C:cell outer membrane"/>
    <property type="evidence" value="ECO:0007669"/>
    <property type="project" value="UniProtKB-SubCell"/>
</dbReference>
<accession>A0AAN1W0G4</accession>
<evidence type="ECO:0000256" key="4">
    <source>
        <dbReference type="ARBA" id="ARBA00022452"/>
    </source>
</evidence>
<dbReference type="EMBL" id="AP019536">
    <property type="protein sequence ID" value="BBJ00444.1"/>
    <property type="molecule type" value="Genomic_DNA"/>
</dbReference>
<evidence type="ECO:0000256" key="12">
    <source>
        <dbReference type="PROSITE-ProRule" id="PRU01360"/>
    </source>
</evidence>
<evidence type="ECO:0000313" key="17">
    <source>
        <dbReference type="EMBL" id="BBJ00444.1"/>
    </source>
</evidence>
<evidence type="ECO:0000259" key="15">
    <source>
        <dbReference type="Pfam" id="PF00593"/>
    </source>
</evidence>
<comment type="subcellular location">
    <subcellularLocation>
        <location evidence="1 12">Cell outer membrane</location>
        <topology evidence="1 12">Multi-pass membrane protein</topology>
    </subcellularLocation>
</comment>
<dbReference type="Pfam" id="PF07715">
    <property type="entry name" value="Plug"/>
    <property type="match status" value="1"/>
</dbReference>
<dbReference type="PANTHER" id="PTHR30069:SF53">
    <property type="entry name" value="COLICIN I RECEPTOR-RELATED"/>
    <property type="match status" value="1"/>
</dbReference>
<evidence type="ECO:0000256" key="1">
    <source>
        <dbReference type="ARBA" id="ARBA00004571"/>
    </source>
</evidence>
<keyword evidence="6 14" id="KW-0732">Signal</keyword>
<dbReference type="GO" id="GO:0006811">
    <property type="term" value="P:monoatomic ion transport"/>
    <property type="evidence" value="ECO:0007669"/>
    <property type="project" value="UniProtKB-KW"/>
</dbReference>
<sequence>MKQNRLFAAILCAVSPLSCAAADDVPDEIVVTATRIAQPLKQSLSSTTVITQQEIRSSQAVDVPSILRSMAGVEISRTGGFGKTSALYLRGSSQTEVVVLLDGVRINSATNGMTSIQELMLDQIERIEVVRGNVSSLYGSEAIGGVVQIFTRRGRGAPHFNLGGGAGNPGTQRMSAGFGGAVEATDFNVQLSAFKTDGVSAIDPAVAPKANPDRDGYRNASLSANVRHAFNADHSLSATLFGSRGRNQYDSAFGVATDLNTNTAGVSKFSLSSDNRFSDIWQSRVQLAQGVDDYQDYKNGLPLVGGHYKTTQRQISWQNTVQVGDGSQLLLGAEHLAQVVTADKAFAQTRRNVNSLFAGYTGNFGAHQLQANLREDRSAQFGAPSTGLLGYGYSFSDAWRATASYSTAFKAPTFNELYFPAFGNPALRPERARSAEAGLHYSVGSQQVDVVYFDNHVRDLVVYAPTPVNLNQARIDGVELSYAGQFGDTGIKAALTSQNPRDAVTGQQLVRRARLHSSLGVSQRFGAWQIGGEWLHSDAREDSHITAFPVRRVVLPGYDALNLTASYAIDKAWKLSLSAANFTNQNDATAHGYNPLGRTLFVGINYQP</sequence>
<keyword evidence="11 12" id="KW-0998">Cell outer membrane</keyword>
<feature type="domain" description="TonB-dependent receptor plug" evidence="16">
    <location>
        <begin position="40"/>
        <end position="146"/>
    </location>
</feature>
<feature type="signal peptide" evidence="14">
    <location>
        <begin position="1"/>
        <end position="20"/>
    </location>
</feature>
<evidence type="ECO:0000256" key="8">
    <source>
        <dbReference type="ARBA" id="ARBA00023077"/>
    </source>
</evidence>
<keyword evidence="4 12" id="KW-1134">Transmembrane beta strand</keyword>
<feature type="domain" description="TonB-dependent receptor-like beta-barrel" evidence="15">
    <location>
        <begin position="168"/>
        <end position="581"/>
    </location>
</feature>
<evidence type="ECO:0000256" key="6">
    <source>
        <dbReference type="ARBA" id="ARBA00022729"/>
    </source>
</evidence>
<evidence type="ECO:0000256" key="5">
    <source>
        <dbReference type="ARBA" id="ARBA00022692"/>
    </source>
</evidence>
<dbReference type="InterPro" id="IPR037066">
    <property type="entry name" value="Plug_dom_sf"/>
</dbReference>
<evidence type="ECO:0000256" key="7">
    <source>
        <dbReference type="ARBA" id="ARBA00023065"/>
    </source>
</evidence>
<keyword evidence="9 12" id="KW-0472">Membrane</keyword>
<keyword evidence="10 17" id="KW-0675">Receptor</keyword>
<dbReference type="InterPro" id="IPR036942">
    <property type="entry name" value="Beta-barrel_TonB_sf"/>
</dbReference>
<dbReference type="GO" id="GO:0015889">
    <property type="term" value="P:cobalamin transport"/>
    <property type="evidence" value="ECO:0007669"/>
    <property type="project" value="TreeGrafter"/>
</dbReference>
<dbReference type="KEGG" id="fku:FGKAn22_21360"/>
<evidence type="ECO:0000256" key="11">
    <source>
        <dbReference type="ARBA" id="ARBA00023237"/>
    </source>
</evidence>
<dbReference type="InterPro" id="IPR039426">
    <property type="entry name" value="TonB-dep_rcpt-like"/>
</dbReference>
<keyword evidence="18" id="KW-1185">Reference proteome</keyword>
<evidence type="ECO:0000256" key="10">
    <source>
        <dbReference type="ARBA" id="ARBA00023170"/>
    </source>
</evidence>
<dbReference type="InterPro" id="IPR000531">
    <property type="entry name" value="Beta-barrel_TonB"/>
</dbReference>
<dbReference type="SUPFAM" id="SSF56935">
    <property type="entry name" value="Porins"/>
    <property type="match status" value="1"/>
</dbReference>
<evidence type="ECO:0000256" key="14">
    <source>
        <dbReference type="SAM" id="SignalP"/>
    </source>
</evidence>
<evidence type="ECO:0000256" key="2">
    <source>
        <dbReference type="ARBA" id="ARBA00009810"/>
    </source>
</evidence>
<keyword evidence="3 12" id="KW-0813">Transport</keyword>
<dbReference type="Gene3D" id="2.40.170.20">
    <property type="entry name" value="TonB-dependent receptor, beta-barrel domain"/>
    <property type="match status" value="1"/>
</dbReference>
<keyword evidence="7" id="KW-0406">Ion transport</keyword>
<feature type="chain" id="PRO_5043001727" evidence="14">
    <location>
        <begin position="21"/>
        <end position="608"/>
    </location>
</feature>
<dbReference type="AlphaFoldDB" id="A0AAN1W0G4"/>
<evidence type="ECO:0000256" key="9">
    <source>
        <dbReference type="ARBA" id="ARBA00023136"/>
    </source>
</evidence>
<evidence type="ECO:0000313" key="18">
    <source>
        <dbReference type="Proteomes" id="UP001319121"/>
    </source>
</evidence>
<dbReference type="Pfam" id="PF00593">
    <property type="entry name" value="TonB_dep_Rec_b-barrel"/>
    <property type="match status" value="1"/>
</dbReference>
<name>A0AAN1W0G4_9PROT</name>
<dbReference type="PROSITE" id="PS52016">
    <property type="entry name" value="TONB_DEPENDENT_REC_3"/>
    <property type="match status" value="1"/>
</dbReference>
<evidence type="ECO:0000256" key="3">
    <source>
        <dbReference type="ARBA" id="ARBA00022448"/>
    </source>
</evidence>